<keyword evidence="10" id="KW-0175">Coiled coil</keyword>
<evidence type="ECO:0000256" key="11">
    <source>
        <dbReference type="SAM" id="MobiDB-lite"/>
    </source>
</evidence>
<comment type="caution">
    <text evidence="14">The sequence shown here is derived from an EMBL/GenBank/DDBJ whole genome shotgun (WGS) entry which is preliminary data.</text>
</comment>
<dbReference type="PANTHER" id="PTHR30591:SF1">
    <property type="entry name" value="RECBCD ENZYME SUBUNIT RECC"/>
    <property type="match status" value="1"/>
</dbReference>
<dbReference type="InterPro" id="IPR027417">
    <property type="entry name" value="P-loop_NTPase"/>
</dbReference>
<gene>
    <name evidence="14" type="ORF">G6R28_00760</name>
</gene>
<evidence type="ECO:0000256" key="9">
    <source>
        <dbReference type="ARBA" id="ARBA00023204"/>
    </source>
</evidence>
<feature type="region of interest" description="Disordered" evidence="11">
    <location>
        <begin position="291"/>
        <end position="315"/>
    </location>
</feature>
<dbReference type="InterPro" id="IPR049035">
    <property type="entry name" value="ADDB_N"/>
</dbReference>
<proteinExistence type="predicted"/>
<dbReference type="Proteomes" id="UP000735205">
    <property type="component" value="Unassembled WGS sequence"/>
</dbReference>
<evidence type="ECO:0000256" key="3">
    <source>
        <dbReference type="ARBA" id="ARBA00022763"/>
    </source>
</evidence>
<feature type="domain" description="PD-(D/E)XK endonuclease-like" evidence="12">
    <location>
        <begin position="829"/>
        <end position="1159"/>
    </location>
</feature>
<evidence type="ECO:0000313" key="14">
    <source>
        <dbReference type="EMBL" id="MBS9335766.1"/>
    </source>
</evidence>
<dbReference type="RefSeq" id="WP_213792338.1">
    <property type="nucleotide sequence ID" value="NZ_JAAMFJ010000001.1"/>
</dbReference>
<reference evidence="14 15" key="1">
    <citation type="submission" date="2020-02" db="EMBL/GenBank/DDBJ databases">
        <title>Fructobacillus sp. isolated from paper mulberry of Taiwan.</title>
        <authorList>
            <person name="Lin S.-T."/>
        </authorList>
    </citation>
    <scope>NUCLEOTIDE SEQUENCE [LARGE SCALE GENOMIC DNA]</scope>
    <source>
        <strain evidence="14 15">M1-21</strain>
    </source>
</reference>
<feature type="coiled-coil region" evidence="10">
    <location>
        <begin position="128"/>
        <end position="186"/>
    </location>
</feature>
<evidence type="ECO:0000256" key="6">
    <source>
        <dbReference type="ARBA" id="ARBA00022839"/>
    </source>
</evidence>
<keyword evidence="2" id="KW-0547">Nucleotide-binding</keyword>
<evidence type="ECO:0000259" key="13">
    <source>
        <dbReference type="Pfam" id="PF21445"/>
    </source>
</evidence>
<dbReference type="Gene3D" id="3.40.50.300">
    <property type="entry name" value="P-loop containing nucleotide triphosphate hydrolases"/>
    <property type="match status" value="3"/>
</dbReference>
<dbReference type="InterPro" id="IPR038726">
    <property type="entry name" value="PDDEXK_AddAB-type"/>
</dbReference>
<dbReference type="SUPFAM" id="SSF52540">
    <property type="entry name" value="P-loop containing nucleoside triphosphate hydrolases"/>
    <property type="match status" value="1"/>
</dbReference>
<keyword evidence="7" id="KW-0067">ATP-binding</keyword>
<keyword evidence="1" id="KW-0540">Nuclease</keyword>
<dbReference type="GO" id="GO:0004386">
    <property type="term" value="F:helicase activity"/>
    <property type="evidence" value="ECO:0007669"/>
    <property type="project" value="UniProtKB-KW"/>
</dbReference>
<keyword evidence="8" id="KW-0238">DNA-binding</keyword>
<protein>
    <submittedName>
        <fullName evidence="14">ATP-dependent helicase</fullName>
    </submittedName>
</protein>
<evidence type="ECO:0000256" key="7">
    <source>
        <dbReference type="ARBA" id="ARBA00022840"/>
    </source>
</evidence>
<dbReference type="PANTHER" id="PTHR30591">
    <property type="entry name" value="RECBCD ENZYME SUBUNIT RECC"/>
    <property type="match status" value="1"/>
</dbReference>
<name>A0ABS5QRF4_9LACO</name>
<evidence type="ECO:0000256" key="4">
    <source>
        <dbReference type="ARBA" id="ARBA00022801"/>
    </source>
</evidence>
<sequence length="1213" mass="134249">MTVTVNIAAGEIDSRQALVQAIADRMKAGEKRRIFYLVPNHVKFDGEVDVLSRLAQANGKGKNQPYAQSQLQVYSMSRLAWRLLDDEGLTQPAILGSAGLFVLVSNILKEEKDRLPIFARMAAKKGFIEKLVAQLTELRASRVSAEDLLTIVEAVNGQDKQEALTAEALKQKLRDLAIVADSFNKKMGEDYLLAQEMLPDFASRMKDADLSDAIFYFDGFTGFTAAEWAVVKLLIEKGEVQIALLGRVAKDDPLKYQTAGSVFEKPLETARTIREMAKQAGQTCQIKVLEEESQSKEGQPGSTSQAEAKPGKSATVSRKNLLQAWEKLGAYQDFSADEKQVAETNLHAFVAANAVAELEEVARRIREDLRLNPDLHLRDILVLARDLNPYSKHLPAVMDAFDLSYFLDNDVKMGNHPLVELTTTLLANPSALYQKDQLLTVLKTGYLRPIINGQLLDDEQYFEAVAYLEKYLDGHRVSKKTWQDDSRGFALFELPADETEGFSEDAKVNRRLSQLKVFIHQRMEELKAALDGADTNLAAARALMTFLVKAKVPEAVQKQGDYLLEKGDLIAAQRVREVWQLFVNILDQVVSIAGADAFSRQTFLSALQAGFSGGTFSGIPNQLDQLTVSEAGIVQSQKYKKLYFIGATRNALPAQIKNKSLLSDQDRLLVQPALADQEDPRYLQETAKQQMASEALVFYNALQAASDSVTFSYPLLDQDGGLNEASPYVLRLTSAFGIDELTTVKAQAENLSQLASDYAGTAAATLSQLVKLPNNEKVGPDFDRVKEVLDQAGYGKRTERVLSSQNYENKTKKLSVEIAKRLFQGPLMLSISQVESFYRNPYEYFLKYGLRLKEKPTVEINNMLEGTIYHTLFEGAVLQVVQQTDRLADLADERIDGQVDQLFEEQLQLPEYAELTEAGQGQAQANFMAKQAKKVLKNLRDVARLSNTSRPTQVEEQFGMGRQGLPAMVMADQTGQSVKLRGKVDRFDRQDAAGDFGTIVDYKLNGKKFNYADAANGLELQLLAYWQAANENAQAMGMAAEGQVAGAFFAPINDQVTSFKDFKGDFGELLAGQLKAPGNKLHGLYLDNEDYVDALDYVEYGQPSKAYAIAKKQKGGFNANQSDVVSADELSLLMARNRQLILNAAAKIAAGDFDIAPSKQSLTYSKYTDVMRFDAALGDQYQNFTYQGKKGAVLKALENNLGSETDGKEADNA</sequence>
<feature type="compositionally biased region" description="Polar residues" evidence="11">
    <location>
        <begin position="296"/>
        <end position="306"/>
    </location>
</feature>
<evidence type="ECO:0000313" key="15">
    <source>
        <dbReference type="Proteomes" id="UP000735205"/>
    </source>
</evidence>
<keyword evidence="3" id="KW-0227">DNA damage</keyword>
<evidence type="ECO:0000259" key="12">
    <source>
        <dbReference type="Pfam" id="PF12705"/>
    </source>
</evidence>
<keyword evidence="6" id="KW-0269">Exonuclease</keyword>
<evidence type="ECO:0000256" key="5">
    <source>
        <dbReference type="ARBA" id="ARBA00022806"/>
    </source>
</evidence>
<dbReference type="Pfam" id="PF21445">
    <property type="entry name" value="ADDB_N"/>
    <property type="match status" value="1"/>
</dbReference>
<keyword evidence="4" id="KW-0378">Hydrolase</keyword>
<keyword evidence="5 14" id="KW-0347">Helicase</keyword>
<feature type="domain" description="ATP-dependent helicase/deoxyribonuclease subunit B N-terminal" evidence="13">
    <location>
        <begin position="16"/>
        <end position="296"/>
    </location>
</feature>
<keyword evidence="15" id="KW-1185">Reference proteome</keyword>
<keyword evidence="9" id="KW-0234">DNA repair</keyword>
<accession>A0ABS5QRF4</accession>
<dbReference type="EMBL" id="JAAMFJ010000001">
    <property type="protein sequence ID" value="MBS9335766.1"/>
    <property type="molecule type" value="Genomic_DNA"/>
</dbReference>
<dbReference type="Pfam" id="PF12705">
    <property type="entry name" value="PDDEXK_1"/>
    <property type="match status" value="1"/>
</dbReference>
<evidence type="ECO:0000256" key="2">
    <source>
        <dbReference type="ARBA" id="ARBA00022741"/>
    </source>
</evidence>
<evidence type="ECO:0000256" key="1">
    <source>
        <dbReference type="ARBA" id="ARBA00022722"/>
    </source>
</evidence>
<evidence type="ECO:0000256" key="8">
    <source>
        <dbReference type="ARBA" id="ARBA00023125"/>
    </source>
</evidence>
<evidence type="ECO:0000256" key="10">
    <source>
        <dbReference type="SAM" id="Coils"/>
    </source>
</evidence>
<organism evidence="14 15">
    <name type="scientific">Fructobacillus papyrifericola</name>
    <dbReference type="NCBI Taxonomy" id="2713172"/>
    <lineage>
        <taxon>Bacteria</taxon>
        <taxon>Bacillati</taxon>
        <taxon>Bacillota</taxon>
        <taxon>Bacilli</taxon>
        <taxon>Lactobacillales</taxon>
        <taxon>Lactobacillaceae</taxon>
        <taxon>Fructobacillus</taxon>
    </lineage>
</organism>